<comment type="caution">
    <text evidence="5">The sequence shown here is derived from an EMBL/GenBank/DDBJ whole genome shotgun (WGS) entry which is preliminary data.</text>
</comment>
<protein>
    <submittedName>
        <fullName evidence="5">Uncharacterized protein</fullName>
    </submittedName>
</protein>
<dbReference type="PANTHER" id="PTHR19869">
    <property type="entry name" value="SPERMATID WD-REPEAT PROTEIN"/>
    <property type="match status" value="1"/>
</dbReference>
<dbReference type="SUPFAM" id="SSF50978">
    <property type="entry name" value="WD40 repeat-like"/>
    <property type="match status" value="1"/>
</dbReference>
<evidence type="ECO:0000313" key="6">
    <source>
        <dbReference type="Proteomes" id="UP001295684"/>
    </source>
</evidence>
<dbReference type="AlphaFoldDB" id="A0AAD1UQQ8"/>
<name>A0AAD1UQQ8_EUPCR</name>
<dbReference type="PANTHER" id="PTHR19869:SF1">
    <property type="entry name" value="WD REPEAT-CONTAINING PROTEIN 31"/>
    <property type="match status" value="1"/>
</dbReference>
<reference evidence="5" key="1">
    <citation type="submission" date="2023-07" db="EMBL/GenBank/DDBJ databases">
        <authorList>
            <consortium name="AG Swart"/>
            <person name="Singh M."/>
            <person name="Singh A."/>
            <person name="Seah K."/>
            <person name="Emmerich C."/>
        </authorList>
    </citation>
    <scope>NUCLEOTIDE SEQUENCE</scope>
    <source>
        <strain evidence="5">DP1</strain>
    </source>
</reference>
<sequence>MGNCSGKNNRAGKKYTRRKSKGASLNESRKHELNDFDQQLYSNNKYEIESGVIDPDTLTSHLAYTPNTTDYMNYIAPFDDSSKFMLAVNKEVKILDSVEGNVLETLAHPKQVTQCFSFKDDEGIITTCRDGIVRMWRIDQDSQLHQDGDSCFELKGHKISCTTGCISLGETVLATGARDYETILWDLEDGKKTQSKRIDRNMITDMKWLPSDNNTFIQCSEDLRLRFFDIREGLDVAQETVVGTNFAGSCDIDESGKYIVTGHKGFNNSGCYVKLWDVRSFSDTTVEPVMEFEHSFSVVSVRFLYTPTRKKDTLSIISASADKTIRITDLEGNQKSITDSPESFTAMCPLRNAENCTRTSQQDTDCLVATGNTKPQLTLFSIDDDTFSIVPKLQTK</sequence>
<evidence type="ECO:0000256" key="2">
    <source>
        <dbReference type="ARBA" id="ARBA00022737"/>
    </source>
</evidence>
<evidence type="ECO:0000313" key="5">
    <source>
        <dbReference type="EMBL" id="CAI2371988.1"/>
    </source>
</evidence>
<proteinExistence type="predicted"/>
<dbReference type="Proteomes" id="UP001295684">
    <property type="component" value="Unassembled WGS sequence"/>
</dbReference>
<keyword evidence="6" id="KW-1185">Reference proteome</keyword>
<dbReference type="InterPro" id="IPR015943">
    <property type="entry name" value="WD40/YVTN_repeat-like_dom_sf"/>
</dbReference>
<feature type="repeat" description="WD" evidence="3">
    <location>
        <begin position="154"/>
        <end position="195"/>
    </location>
</feature>
<gene>
    <name evidence="5" type="ORF">ECRASSUSDP1_LOCUS13315</name>
</gene>
<dbReference type="SMART" id="SM00320">
    <property type="entry name" value="WD40"/>
    <property type="match status" value="5"/>
</dbReference>
<evidence type="ECO:0000256" key="1">
    <source>
        <dbReference type="ARBA" id="ARBA00022574"/>
    </source>
</evidence>
<dbReference type="Gene3D" id="2.130.10.10">
    <property type="entry name" value="YVTN repeat-like/Quinoprotein amine dehydrogenase"/>
    <property type="match status" value="2"/>
</dbReference>
<dbReference type="InterPro" id="IPR036322">
    <property type="entry name" value="WD40_repeat_dom_sf"/>
</dbReference>
<keyword evidence="1 3" id="KW-0853">WD repeat</keyword>
<accession>A0AAD1UQQ8</accession>
<dbReference type="EMBL" id="CAMPGE010013248">
    <property type="protein sequence ID" value="CAI2371988.1"/>
    <property type="molecule type" value="Genomic_DNA"/>
</dbReference>
<dbReference type="Pfam" id="PF00400">
    <property type="entry name" value="WD40"/>
    <property type="match status" value="2"/>
</dbReference>
<keyword evidence="2" id="KW-0677">Repeat</keyword>
<dbReference type="PROSITE" id="PS50082">
    <property type="entry name" value="WD_REPEATS_2"/>
    <property type="match status" value="1"/>
</dbReference>
<feature type="region of interest" description="Disordered" evidence="4">
    <location>
        <begin position="1"/>
        <end position="29"/>
    </location>
</feature>
<evidence type="ECO:0000256" key="3">
    <source>
        <dbReference type="PROSITE-ProRule" id="PRU00221"/>
    </source>
</evidence>
<organism evidence="5 6">
    <name type="scientific">Euplotes crassus</name>
    <dbReference type="NCBI Taxonomy" id="5936"/>
    <lineage>
        <taxon>Eukaryota</taxon>
        <taxon>Sar</taxon>
        <taxon>Alveolata</taxon>
        <taxon>Ciliophora</taxon>
        <taxon>Intramacronucleata</taxon>
        <taxon>Spirotrichea</taxon>
        <taxon>Hypotrichia</taxon>
        <taxon>Euplotida</taxon>
        <taxon>Euplotidae</taxon>
        <taxon>Moneuplotes</taxon>
    </lineage>
</organism>
<evidence type="ECO:0000256" key="4">
    <source>
        <dbReference type="SAM" id="MobiDB-lite"/>
    </source>
</evidence>
<dbReference type="PROSITE" id="PS00678">
    <property type="entry name" value="WD_REPEATS_1"/>
    <property type="match status" value="1"/>
</dbReference>
<dbReference type="InterPro" id="IPR001680">
    <property type="entry name" value="WD40_rpt"/>
</dbReference>
<dbReference type="InterPro" id="IPR019775">
    <property type="entry name" value="WD40_repeat_CS"/>
</dbReference>
<dbReference type="InterPro" id="IPR040066">
    <property type="entry name" value="WDR31"/>
</dbReference>
<feature type="compositionally biased region" description="Basic residues" evidence="4">
    <location>
        <begin position="10"/>
        <end position="21"/>
    </location>
</feature>